<protein>
    <submittedName>
        <fullName evidence="15">Formate dehydrogenase subunit gamma</fullName>
    </submittedName>
</protein>
<evidence type="ECO:0000313" key="16">
    <source>
        <dbReference type="Proteomes" id="UP000261704"/>
    </source>
</evidence>
<keyword evidence="5" id="KW-1003">Cell membrane</keyword>
<dbReference type="KEGG" id="pamo:BAR1_15520"/>
<accession>A0A347UK40</accession>
<evidence type="ECO:0000256" key="11">
    <source>
        <dbReference type="ARBA" id="ARBA00023004"/>
    </source>
</evidence>
<dbReference type="GO" id="GO:0022904">
    <property type="term" value="P:respiratory electron transport chain"/>
    <property type="evidence" value="ECO:0007669"/>
    <property type="project" value="InterPro"/>
</dbReference>
<evidence type="ECO:0000256" key="6">
    <source>
        <dbReference type="ARBA" id="ARBA00022617"/>
    </source>
</evidence>
<keyword evidence="6" id="KW-0349">Heme</keyword>
<proteinExistence type="inferred from homology"/>
<dbReference type="GO" id="GO:0036397">
    <property type="term" value="F:formate dehydrogenase (quinone) activity"/>
    <property type="evidence" value="ECO:0007669"/>
    <property type="project" value="TreeGrafter"/>
</dbReference>
<feature type="transmembrane region" description="Helical" evidence="13">
    <location>
        <begin position="157"/>
        <end position="180"/>
    </location>
</feature>
<evidence type="ECO:0000256" key="5">
    <source>
        <dbReference type="ARBA" id="ARBA00022475"/>
    </source>
</evidence>
<comment type="similarity">
    <text evidence="3">Belongs to the formate dehydrogenase gamma subunit family.</text>
</comment>
<evidence type="ECO:0000256" key="2">
    <source>
        <dbReference type="ARBA" id="ARBA00004651"/>
    </source>
</evidence>
<keyword evidence="4" id="KW-0813">Transport</keyword>
<feature type="transmembrane region" description="Helical" evidence="13">
    <location>
        <begin position="254"/>
        <end position="278"/>
    </location>
</feature>
<name>A0A347UK40_9RHOB</name>
<keyword evidence="11" id="KW-0408">Iron</keyword>
<keyword evidence="16" id="KW-1185">Reference proteome</keyword>
<dbReference type="OrthoDB" id="9790598at2"/>
<feature type="transmembrane region" description="Helical" evidence="13">
    <location>
        <begin position="112"/>
        <end position="130"/>
    </location>
</feature>
<keyword evidence="10 13" id="KW-1133">Transmembrane helix</keyword>
<reference evidence="15 16" key="1">
    <citation type="submission" date="2018-09" db="EMBL/GenBank/DDBJ databases">
        <title>Profundibacter amoris BAR1 gen. nov., sp. nov., a new member of the Roseobacter clade isolated at Lokis Castle Vent Field on the Arctic Mid-Oceanic Ridge.</title>
        <authorList>
            <person name="Le Moine Bauer S."/>
            <person name="Sjoeberg A.G."/>
            <person name="L'Haridon S."/>
            <person name="Stokke R."/>
            <person name="Roalkvam I."/>
            <person name="Steen I.H."/>
            <person name="Dahle H."/>
        </authorList>
    </citation>
    <scope>NUCLEOTIDE SEQUENCE [LARGE SCALE GENOMIC DNA]</scope>
    <source>
        <strain evidence="15 16">BAR1</strain>
    </source>
</reference>
<evidence type="ECO:0000259" key="14">
    <source>
        <dbReference type="Pfam" id="PF01292"/>
    </source>
</evidence>
<dbReference type="Pfam" id="PF01292">
    <property type="entry name" value="Ni_hydr_CYTB"/>
    <property type="match status" value="1"/>
</dbReference>
<dbReference type="PANTHER" id="PTHR30074">
    <property type="entry name" value="FORMATE DEHYDROGENASE, NITRATE-INDUCIBLE, CYTOCHROME B556 FDN SUBUNIT"/>
    <property type="match status" value="1"/>
</dbReference>
<evidence type="ECO:0000256" key="10">
    <source>
        <dbReference type="ARBA" id="ARBA00022989"/>
    </source>
</evidence>
<comment type="subcellular location">
    <subcellularLocation>
        <location evidence="2">Cell membrane</location>
        <topology evidence="2">Multi-pass membrane protein</topology>
    </subcellularLocation>
</comment>
<gene>
    <name evidence="15" type="ORF">BAR1_15520</name>
</gene>
<dbReference type="GO" id="GO:0005886">
    <property type="term" value="C:plasma membrane"/>
    <property type="evidence" value="ECO:0007669"/>
    <property type="project" value="UniProtKB-SubCell"/>
</dbReference>
<dbReference type="AlphaFoldDB" id="A0A347UK40"/>
<sequence>MQDTLFKPARISVGKLVAGFALLLVILMLFGVSQTYAQSVRAPGNAVNLDDGIEEGPSNALGEDSQSDFWRNFRGGDPNDIKQMISALPEGAVMTTTGEHWRLIRENYIRKYAGWFPLGVIGILLLYHLIKGKMRIPGGYSDNTLTRFNINQRVAHWFMAGVFIILGITGLIILLGRPLIAPYLGKEVNSILTSASMQGHNLFGPLFILALLWMFFKFVRGNFFQIVDLKWIFKMGGFFGGHVSSSQFNFGEKTWFWIVILVGIVMSVTGILLLFPWLVDDLRWLQLSTILHAGGAILLISVLFGHIYVGTVGMEGSLDSMLKGQVDENWAKAHHDLWYEEVTGKSATESTDKEGTS</sequence>
<evidence type="ECO:0000256" key="3">
    <source>
        <dbReference type="ARBA" id="ARBA00010747"/>
    </source>
</evidence>
<dbReference type="GO" id="GO:0009326">
    <property type="term" value="C:formate dehydrogenase complex"/>
    <property type="evidence" value="ECO:0007669"/>
    <property type="project" value="InterPro"/>
</dbReference>
<dbReference type="Gene3D" id="1.20.950.20">
    <property type="entry name" value="Transmembrane di-heme cytochromes, Chain C"/>
    <property type="match status" value="1"/>
</dbReference>
<dbReference type="InterPro" id="IPR006471">
    <property type="entry name" value="Formate_DH_gsu"/>
</dbReference>
<dbReference type="GO" id="GO:0009055">
    <property type="term" value="F:electron transfer activity"/>
    <property type="evidence" value="ECO:0007669"/>
    <property type="project" value="InterPro"/>
</dbReference>
<keyword evidence="12 13" id="KW-0472">Membrane</keyword>
<feature type="domain" description="Cytochrome b561 bacterial/Ni-hydrogenase" evidence="14">
    <location>
        <begin position="148"/>
        <end position="324"/>
    </location>
</feature>
<evidence type="ECO:0000256" key="1">
    <source>
        <dbReference type="ARBA" id="ARBA00001971"/>
    </source>
</evidence>
<keyword evidence="9" id="KW-0249">Electron transport</keyword>
<evidence type="ECO:0000256" key="7">
    <source>
        <dbReference type="ARBA" id="ARBA00022692"/>
    </source>
</evidence>
<organism evidence="15 16">
    <name type="scientific">Profundibacter amoris</name>
    <dbReference type="NCBI Taxonomy" id="2171755"/>
    <lineage>
        <taxon>Bacteria</taxon>
        <taxon>Pseudomonadati</taxon>
        <taxon>Pseudomonadota</taxon>
        <taxon>Alphaproteobacteria</taxon>
        <taxon>Rhodobacterales</taxon>
        <taxon>Paracoccaceae</taxon>
        <taxon>Profundibacter</taxon>
    </lineage>
</organism>
<dbReference type="EMBL" id="CP032125">
    <property type="protein sequence ID" value="AXX99218.1"/>
    <property type="molecule type" value="Genomic_DNA"/>
</dbReference>
<dbReference type="InterPro" id="IPR051817">
    <property type="entry name" value="FDH_cytochrome_b556_subunit"/>
</dbReference>
<dbReference type="NCBIfam" id="TIGR01583">
    <property type="entry name" value="formate-DH-gamm"/>
    <property type="match status" value="1"/>
</dbReference>
<dbReference type="RefSeq" id="WP_118943870.1">
    <property type="nucleotide sequence ID" value="NZ_CP032125.1"/>
</dbReference>
<feature type="transmembrane region" description="Helical" evidence="13">
    <location>
        <begin position="200"/>
        <end position="219"/>
    </location>
</feature>
<comment type="cofactor">
    <cofactor evidence="1">
        <name>heme</name>
        <dbReference type="ChEBI" id="CHEBI:30413"/>
    </cofactor>
</comment>
<evidence type="ECO:0000256" key="12">
    <source>
        <dbReference type="ARBA" id="ARBA00023136"/>
    </source>
</evidence>
<keyword evidence="8" id="KW-0479">Metal-binding</keyword>
<keyword evidence="7 13" id="KW-0812">Transmembrane</keyword>
<dbReference type="GO" id="GO:0009061">
    <property type="term" value="P:anaerobic respiration"/>
    <property type="evidence" value="ECO:0007669"/>
    <property type="project" value="TreeGrafter"/>
</dbReference>
<evidence type="ECO:0000256" key="13">
    <source>
        <dbReference type="SAM" id="Phobius"/>
    </source>
</evidence>
<evidence type="ECO:0000256" key="8">
    <source>
        <dbReference type="ARBA" id="ARBA00022723"/>
    </source>
</evidence>
<dbReference type="GO" id="GO:0015944">
    <property type="term" value="P:formate oxidation"/>
    <property type="evidence" value="ECO:0007669"/>
    <property type="project" value="TreeGrafter"/>
</dbReference>
<dbReference type="Proteomes" id="UP000261704">
    <property type="component" value="Chromosome"/>
</dbReference>
<dbReference type="PANTHER" id="PTHR30074:SF6">
    <property type="entry name" value="FORMATE DEHYDROGENASE GAMMA SUBUNIT"/>
    <property type="match status" value="1"/>
</dbReference>
<dbReference type="SUPFAM" id="SSF81342">
    <property type="entry name" value="Transmembrane di-heme cytochromes"/>
    <property type="match status" value="1"/>
</dbReference>
<dbReference type="InterPro" id="IPR016174">
    <property type="entry name" value="Di-haem_cyt_TM"/>
</dbReference>
<evidence type="ECO:0000256" key="9">
    <source>
        <dbReference type="ARBA" id="ARBA00022982"/>
    </source>
</evidence>
<evidence type="ECO:0000256" key="4">
    <source>
        <dbReference type="ARBA" id="ARBA00022448"/>
    </source>
</evidence>
<dbReference type="GO" id="GO:0046872">
    <property type="term" value="F:metal ion binding"/>
    <property type="evidence" value="ECO:0007669"/>
    <property type="project" value="UniProtKB-KW"/>
</dbReference>
<dbReference type="InterPro" id="IPR011577">
    <property type="entry name" value="Cyt_b561_bac/Ni-Hgenase"/>
</dbReference>
<evidence type="ECO:0000313" key="15">
    <source>
        <dbReference type="EMBL" id="AXX99218.1"/>
    </source>
</evidence>
<dbReference type="GO" id="GO:0008863">
    <property type="term" value="F:formate dehydrogenase (NAD+) activity"/>
    <property type="evidence" value="ECO:0007669"/>
    <property type="project" value="InterPro"/>
</dbReference>
<feature type="transmembrane region" description="Helical" evidence="13">
    <location>
        <begin position="290"/>
        <end position="309"/>
    </location>
</feature>